<evidence type="ECO:0000313" key="8">
    <source>
        <dbReference type="EMBL" id="XBH19083.1"/>
    </source>
</evidence>
<dbReference type="GO" id="GO:0009279">
    <property type="term" value="C:cell outer membrane"/>
    <property type="evidence" value="ECO:0007669"/>
    <property type="project" value="UniProtKB-SubCell"/>
</dbReference>
<keyword evidence="3" id="KW-0813">Transport</keyword>
<dbReference type="PANTHER" id="PTHR30026:SF21">
    <property type="entry name" value="SLR1270 PROTEIN"/>
    <property type="match status" value="1"/>
</dbReference>
<sequence length="460" mass="49707">MDKAGKLSRPNFVRARFLGLVLLTLVDGIAATGQGALKLRDAIETALGKSPDAAIARAGNREADAGAVLSRTALLPQLSFIEDISRGNDPVYVFGSRLRQRQFTQADFAIDALNHPDPLGDFSTRLSGSWVAFDSFKTQREIRRADSLKQSAQLSGKAVDQQIVFRVVTAYQSVLFAQREVDVAEHEQETAAALLTSVDDHVKAGLAVESDRMSAQVNGAARKQELIAAQGDLELAWAQLREAMGVADLQASDLKPIEPHTFPQLPLEQEIETASKSRPDISALALARSAQASAVGAARSEFGPRISTYGNWEEDRGSLGASGGSNWVAGVQISIDILPLGKRAQVARETAAQQRIEAQFAASQLHVRLEVNQAHIHRQTAALSLETAQVAVDQATESLRIVRNRYGAGLATITDLLRAEDAERQSQSNYWHAVYGNTMAYAELLYATGTLTPDAAEELQ</sequence>
<evidence type="ECO:0000256" key="3">
    <source>
        <dbReference type="ARBA" id="ARBA00022448"/>
    </source>
</evidence>
<evidence type="ECO:0000256" key="7">
    <source>
        <dbReference type="ARBA" id="ARBA00023237"/>
    </source>
</evidence>
<evidence type="ECO:0000256" key="5">
    <source>
        <dbReference type="ARBA" id="ARBA00022692"/>
    </source>
</evidence>
<protein>
    <submittedName>
        <fullName evidence="8">TolC family protein</fullName>
    </submittedName>
</protein>
<keyword evidence="4" id="KW-1134">Transmembrane beta strand</keyword>
<evidence type="ECO:0000256" key="4">
    <source>
        <dbReference type="ARBA" id="ARBA00022452"/>
    </source>
</evidence>
<keyword evidence="6" id="KW-0472">Membrane</keyword>
<dbReference type="RefSeq" id="WP_348264298.1">
    <property type="nucleotide sequence ID" value="NZ_CP121196.1"/>
</dbReference>
<dbReference type="Gene3D" id="1.20.1600.10">
    <property type="entry name" value="Outer membrane efflux proteins (OEP)"/>
    <property type="match status" value="1"/>
</dbReference>
<dbReference type="GO" id="GO:0015288">
    <property type="term" value="F:porin activity"/>
    <property type="evidence" value="ECO:0007669"/>
    <property type="project" value="TreeGrafter"/>
</dbReference>
<dbReference type="InterPro" id="IPR003423">
    <property type="entry name" value="OMP_efflux"/>
</dbReference>
<dbReference type="AlphaFoldDB" id="A0AAU7DP91"/>
<comment type="similarity">
    <text evidence="2">Belongs to the outer membrane factor (OMF) (TC 1.B.17) family.</text>
</comment>
<dbReference type="SUPFAM" id="SSF56954">
    <property type="entry name" value="Outer membrane efflux proteins (OEP)"/>
    <property type="match status" value="1"/>
</dbReference>
<name>A0AAU7DP91_9BACT</name>
<dbReference type="EMBL" id="CP121196">
    <property type="protein sequence ID" value="XBH19083.1"/>
    <property type="molecule type" value="Genomic_DNA"/>
</dbReference>
<evidence type="ECO:0000256" key="6">
    <source>
        <dbReference type="ARBA" id="ARBA00023136"/>
    </source>
</evidence>
<accession>A0AAU7DP91</accession>
<keyword evidence="5" id="KW-0812">Transmembrane</keyword>
<dbReference type="InterPro" id="IPR051906">
    <property type="entry name" value="TolC-like"/>
</dbReference>
<dbReference type="GO" id="GO:0015562">
    <property type="term" value="F:efflux transmembrane transporter activity"/>
    <property type="evidence" value="ECO:0007669"/>
    <property type="project" value="InterPro"/>
</dbReference>
<keyword evidence="7" id="KW-0998">Cell outer membrane</keyword>
<dbReference type="PANTHER" id="PTHR30026">
    <property type="entry name" value="OUTER MEMBRANE PROTEIN TOLC"/>
    <property type="match status" value="1"/>
</dbReference>
<organism evidence="8">
    <name type="scientific">Telmatobacter sp. DSM 110680</name>
    <dbReference type="NCBI Taxonomy" id="3036704"/>
    <lineage>
        <taxon>Bacteria</taxon>
        <taxon>Pseudomonadati</taxon>
        <taxon>Acidobacteriota</taxon>
        <taxon>Terriglobia</taxon>
        <taxon>Terriglobales</taxon>
        <taxon>Acidobacteriaceae</taxon>
        <taxon>Telmatobacter</taxon>
    </lineage>
</organism>
<comment type="subcellular location">
    <subcellularLocation>
        <location evidence="1">Cell outer membrane</location>
    </subcellularLocation>
</comment>
<gene>
    <name evidence="8" type="ORF">P8935_07125</name>
</gene>
<evidence type="ECO:0000256" key="1">
    <source>
        <dbReference type="ARBA" id="ARBA00004442"/>
    </source>
</evidence>
<dbReference type="GO" id="GO:1990281">
    <property type="term" value="C:efflux pump complex"/>
    <property type="evidence" value="ECO:0007669"/>
    <property type="project" value="TreeGrafter"/>
</dbReference>
<proteinExistence type="inferred from homology"/>
<evidence type="ECO:0000256" key="2">
    <source>
        <dbReference type="ARBA" id="ARBA00007613"/>
    </source>
</evidence>
<dbReference type="Pfam" id="PF02321">
    <property type="entry name" value="OEP"/>
    <property type="match status" value="2"/>
</dbReference>
<reference evidence="8" key="1">
    <citation type="submission" date="2023-03" db="EMBL/GenBank/DDBJ databases">
        <title>Edaphobacter sp.</title>
        <authorList>
            <person name="Huber K.J."/>
            <person name="Papendorf J."/>
            <person name="Pilke C."/>
            <person name="Bunk B."/>
            <person name="Sproeer C."/>
            <person name="Pester M."/>
        </authorList>
    </citation>
    <scope>NUCLEOTIDE SEQUENCE</scope>
    <source>
        <strain evidence="8">DSM 110680</strain>
    </source>
</reference>